<dbReference type="EMBL" id="JANPWZ010000072">
    <property type="protein sequence ID" value="KAJ3579651.1"/>
    <property type="molecule type" value="Genomic_DNA"/>
</dbReference>
<organism evidence="2 3">
    <name type="scientific">Xylaria arbuscula</name>
    <dbReference type="NCBI Taxonomy" id="114810"/>
    <lineage>
        <taxon>Eukaryota</taxon>
        <taxon>Fungi</taxon>
        <taxon>Dikarya</taxon>
        <taxon>Ascomycota</taxon>
        <taxon>Pezizomycotina</taxon>
        <taxon>Sordariomycetes</taxon>
        <taxon>Xylariomycetidae</taxon>
        <taxon>Xylariales</taxon>
        <taxon>Xylariaceae</taxon>
        <taxon>Xylaria</taxon>
    </lineage>
</organism>
<evidence type="ECO:0000313" key="3">
    <source>
        <dbReference type="Proteomes" id="UP001148614"/>
    </source>
</evidence>
<protein>
    <recommendedName>
        <fullName evidence="4">P-loop containing nucleoside triphosphate hydrolase protein</fullName>
    </recommendedName>
</protein>
<accession>A0A9W8NN14</accession>
<keyword evidence="1" id="KW-0472">Membrane</keyword>
<keyword evidence="1" id="KW-1133">Transmembrane helix</keyword>
<dbReference type="InterPro" id="IPR040632">
    <property type="entry name" value="Sulfotransfer_4"/>
</dbReference>
<comment type="caution">
    <text evidence="2">The sequence shown here is derived from an EMBL/GenBank/DDBJ whole genome shotgun (WGS) entry which is preliminary data.</text>
</comment>
<dbReference type="Gene3D" id="3.40.50.300">
    <property type="entry name" value="P-loop containing nucleotide triphosphate hydrolases"/>
    <property type="match status" value="1"/>
</dbReference>
<dbReference type="SUPFAM" id="SSF52540">
    <property type="entry name" value="P-loop containing nucleoside triphosphate hydrolases"/>
    <property type="match status" value="1"/>
</dbReference>
<dbReference type="PANTHER" id="PTHR36978">
    <property type="entry name" value="P-LOOP CONTAINING NUCLEOTIDE TRIPHOSPHATE HYDROLASE"/>
    <property type="match status" value="1"/>
</dbReference>
<dbReference type="VEuPathDB" id="FungiDB:F4678DRAFT_482025"/>
<dbReference type="Pfam" id="PF17784">
    <property type="entry name" value="Sulfotransfer_4"/>
    <property type="match status" value="1"/>
</dbReference>
<keyword evidence="3" id="KW-1185">Reference proteome</keyword>
<reference evidence="2" key="1">
    <citation type="submission" date="2022-07" db="EMBL/GenBank/DDBJ databases">
        <title>Genome Sequence of Xylaria arbuscula.</title>
        <authorList>
            <person name="Buettner E."/>
        </authorList>
    </citation>
    <scope>NUCLEOTIDE SEQUENCE</scope>
    <source>
        <strain evidence="2">VT107</strain>
    </source>
</reference>
<feature type="transmembrane region" description="Helical" evidence="1">
    <location>
        <begin position="233"/>
        <end position="252"/>
    </location>
</feature>
<evidence type="ECO:0000313" key="2">
    <source>
        <dbReference type="EMBL" id="KAJ3579651.1"/>
    </source>
</evidence>
<name>A0A9W8NN14_9PEZI</name>
<dbReference type="InterPro" id="IPR027417">
    <property type="entry name" value="P-loop_NTPase"/>
</dbReference>
<dbReference type="PANTHER" id="PTHR36978:SF8">
    <property type="entry name" value="NAD DEPENDENT EPIMERASE_DEHYDRATASE"/>
    <property type="match status" value="1"/>
</dbReference>
<dbReference type="AlphaFoldDB" id="A0A9W8NN14"/>
<keyword evidence="1" id="KW-0812">Transmembrane</keyword>
<gene>
    <name evidence="2" type="ORF">NPX13_g913</name>
</gene>
<evidence type="ECO:0008006" key="4">
    <source>
        <dbReference type="Google" id="ProtNLM"/>
    </source>
</evidence>
<evidence type="ECO:0000256" key="1">
    <source>
        <dbReference type="SAM" id="Phobius"/>
    </source>
</evidence>
<proteinExistence type="predicted"/>
<sequence length="254" mass="28648">MEVLAVGLSRSGTDSLRNALIQLGYDNTYHGWEIPAQPSDNIIWTRLYKKKYHGRDDGKTDITTEDFDAVLGDSIAVTDTPASMFAKDLIAAYPDAKVILNIRPDLDAWYASTISTFCGNMVPRSHLLLSYFDAELFWFFHGFLTTMFREFYHGSFEKNGKWVKEEHTAMVRGLTPKEKLLEWKVEDGWEPLCKFLEKDVPQIPFPNGNTTDDLGNRLATLHGKRLARAKRNATVAGGVVLGLAAMALHYTLLQ</sequence>
<dbReference type="Proteomes" id="UP001148614">
    <property type="component" value="Unassembled WGS sequence"/>
</dbReference>